<keyword evidence="7" id="KW-0653">Protein transport</keyword>
<protein>
    <submittedName>
        <fullName evidence="8">Biopolymer transport protein ExbD</fullName>
    </submittedName>
    <submittedName>
        <fullName evidence="9">Outer membrane transport energization protein ExbD</fullName>
    </submittedName>
</protein>
<evidence type="ECO:0000256" key="7">
    <source>
        <dbReference type="RuleBase" id="RU003879"/>
    </source>
</evidence>
<evidence type="ECO:0000256" key="5">
    <source>
        <dbReference type="ARBA" id="ARBA00022989"/>
    </source>
</evidence>
<proteinExistence type="inferred from homology"/>
<evidence type="ECO:0000256" key="6">
    <source>
        <dbReference type="ARBA" id="ARBA00023136"/>
    </source>
</evidence>
<reference evidence="9 10" key="1">
    <citation type="submission" date="2015-09" db="EMBL/GenBank/DDBJ databases">
        <title>Identification and resolution of microdiversity through metagenomic sequencing of parallel consortia.</title>
        <authorList>
            <person name="Nelson W.C."/>
            <person name="Romine M.F."/>
            <person name="Lindemann S.R."/>
        </authorList>
    </citation>
    <scope>NUCLEOTIDE SEQUENCE [LARGE SCALE GENOMIC DNA]</scope>
    <source>
        <strain evidence="9">HL-91</strain>
    </source>
</reference>
<comment type="similarity">
    <text evidence="2 7">Belongs to the ExbD/TolR family.</text>
</comment>
<dbReference type="AlphaFoldDB" id="A0A0P7WFE8"/>
<keyword evidence="11" id="KW-1185">Reference proteome</keyword>
<evidence type="ECO:0000256" key="3">
    <source>
        <dbReference type="ARBA" id="ARBA00022475"/>
    </source>
</evidence>
<gene>
    <name evidence="9" type="primary">exbD-2</name>
    <name evidence="8" type="ORF">Ga0058931_0917</name>
    <name evidence="9" type="ORF">HLUCCA05_09995</name>
</gene>
<keyword evidence="6" id="KW-0472">Membrane</keyword>
<dbReference type="GO" id="GO:0022857">
    <property type="term" value="F:transmembrane transporter activity"/>
    <property type="evidence" value="ECO:0007669"/>
    <property type="project" value="InterPro"/>
</dbReference>
<evidence type="ECO:0000256" key="4">
    <source>
        <dbReference type="ARBA" id="ARBA00022692"/>
    </source>
</evidence>
<dbReference type="Proteomes" id="UP000182045">
    <property type="component" value="Unassembled WGS sequence"/>
</dbReference>
<dbReference type="Pfam" id="PF02472">
    <property type="entry name" value="ExbD"/>
    <property type="match status" value="1"/>
</dbReference>
<dbReference type="EMBL" id="FBYC01000004">
    <property type="protein sequence ID" value="CUX80210.1"/>
    <property type="molecule type" value="Genomic_DNA"/>
</dbReference>
<keyword evidence="5" id="KW-1133">Transmembrane helix</keyword>
<dbReference type="EMBL" id="LJSG01000011">
    <property type="protein sequence ID" value="KPP92717.1"/>
    <property type="molecule type" value="Genomic_DNA"/>
</dbReference>
<keyword evidence="3" id="KW-1003">Cell membrane</keyword>
<comment type="caution">
    <text evidence="9">The sequence shown here is derived from an EMBL/GenBank/DDBJ whole genome shotgun (WGS) entry which is preliminary data.</text>
</comment>
<name>A0A0P7WFE8_9RHOB</name>
<dbReference type="PANTHER" id="PTHR30558">
    <property type="entry name" value="EXBD MEMBRANE COMPONENT OF PMF-DRIVEN MACROMOLECULE IMPORT SYSTEM"/>
    <property type="match status" value="1"/>
</dbReference>
<evidence type="ECO:0000313" key="9">
    <source>
        <dbReference type="EMBL" id="KPP92717.1"/>
    </source>
</evidence>
<evidence type="ECO:0000256" key="2">
    <source>
        <dbReference type="ARBA" id="ARBA00005811"/>
    </source>
</evidence>
<dbReference type="PATRIC" id="fig|1666912.4.peg.2181"/>
<evidence type="ECO:0000313" key="10">
    <source>
        <dbReference type="Proteomes" id="UP000050413"/>
    </source>
</evidence>
<evidence type="ECO:0000313" key="11">
    <source>
        <dbReference type="Proteomes" id="UP000182045"/>
    </source>
</evidence>
<dbReference type="GO" id="GO:0015031">
    <property type="term" value="P:protein transport"/>
    <property type="evidence" value="ECO:0007669"/>
    <property type="project" value="UniProtKB-KW"/>
</dbReference>
<dbReference type="GO" id="GO:0005886">
    <property type="term" value="C:plasma membrane"/>
    <property type="evidence" value="ECO:0007669"/>
    <property type="project" value="UniProtKB-SubCell"/>
</dbReference>
<reference evidence="8 11" key="2">
    <citation type="submission" date="2016-01" db="EMBL/GenBank/DDBJ databases">
        <authorList>
            <person name="Varghese N."/>
        </authorList>
    </citation>
    <scope>NUCLEOTIDE SEQUENCE [LARGE SCALE GENOMIC DNA]</scope>
    <source>
        <strain evidence="8 11">HL-91</strain>
    </source>
</reference>
<dbReference type="Proteomes" id="UP000050413">
    <property type="component" value="Unassembled WGS sequence"/>
</dbReference>
<keyword evidence="4 7" id="KW-0812">Transmembrane</keyword>
<sequence length="127" mass="13321">MLQFGPPRPRRKPSLTPMIDVVFLLLVFFMLAARFGQDVGLALAPAGHADGSYSGPPRLVEFAGGAVWLNGVETALADLPDALTPLMPGPDALVVLRPRDGASVQDAAHLTDALRAAGLPSLVLMEP</sequence>
<keyword evidence="7" id="KW-0813">Transport</keyword>
<accession>A0A0P7WFE8</accession>
<dbReference type="InterPro" id="IPR003400">
    <property type="entry name" value="ExbD"/>
</dbReference>
<organism evidence="9 10">
    <name type="scientific">Roseibaca calidilacus</name>
    <dbReference type="NCBI Taxonomy" id="1666912"/>
    <lineage>
        <taxon>Bacteria</taxon>
        <taxon>Pseudomonadati</taxon>
        <taxon>Pseudomonadota</taxon>
        <taxon>Alphaproteobacteria</taxon>
        <taxon>Rhodobacterales</taxon>
        <taxon>Paracoccaceae</taxon>
        <taxon>Roseinatronobacter</taxon>
    </lineage>
</organism>
<evidence type="ECO:0000313" key="8">
    <source>
        <dbReference type="EMBL" id="CUX80210.1"/>
    </source>
</evidence>
<dbReference type="STRING" id="1666912.Ga0058931_0917"/>
<dbReference type="PANTHER" id="PTHR30558:SF3">
    <property type="entry name" value="BIOPOLYMER TRANSPORT PROTEIN EXBD-RELATED"/>
    <property type="match status" value="1"/>
</dbReference>
<evidence type="ECO:0000256" key="1">
    <source>
        <dbReference type="ARBA" id="ARBA00004162"/>
    </source>
</evidence>
<dbReference type="RefSeq" id="WP_176699339.1">
    <property type="nucleotide sequence ID" value="NZ_FBYC01000004.1"/>
</dbReference>
<comment type="subcellular location">
    <subcellularLocation>
        <location evidence="1">Cell membrane</location>
        <topology evidence="1">Single-pass membrane protein</topology>
    </subcellularLocation>
    <subcellularLocation>
        <location evidence="7">Cell membrane</location>
        <topology evidence="7">Single-pass type II membrane protein</topology>
    </subcellularLocation>
</comment>